<evidence type="ECO:0000256" key="1">
    <source>
        <dbReference type="ARBA" id="ARBA00004429"/>
    </source>
</evidence>
<keyword evidence="2" id="KW-0813">Transport</keyword>
<keyword evidence="3" id="KW-1003">Cell membrane</keyword>
<comment type="subcellular location">
    <subcellularLocation>
        <location evidence="1">Cell inner membrane</location>
        <topology evidence="1">Multi-pass membrane protein</topology>
    </subcellularLocation>
</comment>
<evidence type="ECO:0000313" key="10">
    <source>
        <dbReference type="EMBL" id="CAB4940202.1"/>
    </source>
</evidence>
<evidence type="ECO:0000256" key="6">
    <source>
        <dbReference type="ARBA" id="ARBA00022989"/>
    </source>
</evidence>
<dbReference type="InterPro" id="IPR013525">
    <property type="entry name" value="ABC2_TM"/>
</dbReference>
<feature type="transmembrane region" description="Helical" evidence="8">
    <location>
        <begin position="208"/>
        <end position="227"/>
    </location>
</feature>
<dbReference type="PROSITE" id="PS51012">
    <property type="entry name" value="ABC_TM2"/>
    <property type="match status" value="1"/>
</dbReference>
<protein>
    <submittedName>
        <fullName evidence="10">Unannotated protein</fullName>
    </submittedName>
</protein>
<dbReference type="GO" id="GO:0005886">
    <property type="term" value="C:plasma membrane"/>
    <property type="evidence" value="ECO:0007669"/>
    <property type="project" value="UniProtKB-SubCell"/>
</dbReference>
<keyword evidence="5 8" id="KW-0812">Transmembrane</keyword>
<evidence type="ECO:0000256" key="4">
    <source>
        <dbReference type="ARBA" id="ARBA00022519"/>
    </source>
</evidence>
<keyword evidence="7 8" id="KW-0472">Membrane</keyword>
<proteinExistence type="predicted"/>
<gene>
    <name evidence="10" type="ORF">UFOPK3564_02899</name>
</gene>
<accession>A0A6J7JD01</accession>
<keyword evidence="4" id="KW-0997">Cell inner membrane</keyword>
<reference evidence="10" key="1">
    <citation type="submission" date="2020-05" db="EMBL/GenBank/DDBJ databases">
        <authorList>
            <person name="Chiriac C."/>
            <person name="Salcher M."/>
            <person name="Ghai R."/>
            <person name="Kavagutti S V."/>
        </authorList>
    </citation>
    <scope>NUCLEOTIDE SEQUENCE</scope>
</reference>
<dbReference type="InterPro" id="IPR047817">
    <property type="entry name" value="ABC2_TM_bact-type"/>
</dbReference>
<evidence type="ECO:0000256" key="5">
    <source>
        <dbReference type="ARBA" id="ARBA00022692"/>
    </source>
</evidence>
<sequence>MSTETTDVPERVETPEVKDAVERIKAAGGQRIPGPGAFVGTVRRMANLTWTLGFLEFRLKFFGAVLGYLWQLVRPAMFFGVYYVLFTEIVPVSRDVKYFAPLLLFGIMMYQFFGDATGGAVRAVPAAEGLVRKIHFPRIVIPVSVVLTALLNLAVNLVAVLVFIALSQVPLRWSWLEFFPVLAMLTVFVLGLSLLLSALFVRFRDIAPIWEVVSLALFYGTPILYPIDTIDSRGLQQVVMCNPLAVMQQQMRHSIFDPSADSAVQAIGGWTMMLIPLGMTVGTFVLGLWVYSRIAPHVAEEL</sequence>
<feature type="transmembrane region" description="Helical" evidence="8">
    <location>
        <begin position="178"/>
        <end position="201"/>
    </location>
</feature>
<dbReference type="PANTHER" id="PTHR30413">
    <property type="entry name" value="INNER MEMBRANE TRANSPORT PERMEASE"/>
    <property type="match status" value="1"/>
</dbReference>
<dbReference type="Pfam" id="PF01061">
    <property type="entry name" value="ABC2_membrane"/>
    <property type="match status" value="1"/>
</dbReference>
<evidence type="ECO:0000256" key="8">
    <source>
        <dbReference type="SAM" id="Phobius"/>
    </source>
</evidence>
<evidence type="ECO:0000259" key="9">
    <source>
        <dbReference type="PROSITE" id="PS51012"/>
    </source>
</evidence>
<evidence type="ECO:0000256" key="7">
    <source>
        <dbReference type="ARBA" id="ARBA00023136"/>
    </source>
</evidence>
<organism evidence="10">
    <name type="scientific">freshwater metagenome</name>
    <dbReference type="NCBI Taxonomy" id="449393"/>
    <lineage>
        <taxon>unclassified sequences</taxon>
        <taxon>metagenomes</taxon>
        <taxon>ecological metagenomes</taxon>
    </lineage>
</organism>
<keyword evidence="6 8" id="KW-1133">Transmembrane helix</keyword>
<feature type="transmembrane region" description="Helical" evidence="8">
    <location>
        <begin position="267"/>
        <end position="291"/>
    </location>
</feature>
<dbReference type="EMBL" id="CAFBMK010000236">
    <property type="protein sequence ID" value="CAB4940202.1"/>
    <property type="molecule type" value="Genomic_DNA"/>
</dbReference>
<evidence type="ECO:0000256" key="2">
    <source>
        <dbReference type="ARBA" id="ARBA00022448"/>
    </source>
</evidence>
<evidence type="ECO:0000256" key="3">
    <source>
        <dbReference type="ARBA" id="ARBA00022475"/>
    </source>
</evidence>
<dbReference type="GO" id="GO:0140359">
    <property type="term" value="F:ABC-type transporter activity"/>
    <property type="evidence" value="ECO:0007669"/>
    <property type="project" value="InterPro"/>
</dbReference>
<feature type="transmembrane region" description="Helical" evidence="8">
    <location>
        <begin position="139"/>
        <end position="166"/>
    </location>
</feature>
<feature type="domain" description="ABC transmembrane type-2" evidence="9">
    <location>
        <begin position="66"/>
        <end position="294"/>
    </location>
</feature>
<feature type="transmembrane region" description="Helical" evidence="8">
    <location>
        <begin position="61"/>
        <end position="86"/>
    </location>
</feature>
<dbReference type="AlphaFoldDB" id="A0A6J7JD01"/>
<dbReference type="PANTHER" id="PTHR30413:SF8">
    <property type="entry name" value="TRANSPORT PERMEASE PROTEIN"/>
    <property type="match status" value="1"/>
</dbReference>
<feature type="transmembrane region" description="Helical" evidence="8">
    <location>
        <begin position="98"/>
        <end position="118"/>
    </location>
</feature>
<dbReference type="GO" id="GO:0015920">
    <property type="term" value="P:lipopolysaccharide transport"/>
    <property type="evidence" value="ECO:0007669"/>
    <property type="project" value="TreeGrafter"/>
</dbReference>
<name>A0A6J7JD01_9ZZZZ</name>